<keyword evidence="7" id="KW-0326">Glycosidase</keyword>
<gene>
    <name evidence="10" type="ORF">CHRIB12_LOCUS20248</name>
    <name evidence="11" type="ORF">RhiirC2_128241</name>
</gene>
<dbReference type="AlphaFoldDB" id="A0A2N1MQ61"/>
<proteinExistence type="inferred from homology"/>
<reference evidence="10" key="3">
    <citation type="submission" date="2020-05" db="EMBL/GenBank/DDBJ databases">
        <authorList>
            <person name="Rincon C."/>
            <person name="Sanders R I."/>
            <person name="Robbins C."/>
            <person name="Chaturvedi A."/>
        </authorList>
    </citation>
    <scope>NUCLEOTIDE SEQUENCE</scope>
    <source>
        <strain evidence="10">CHB12</strain>
    </source>
</reference>
<dbReference type="OrthoDB" id="8118055at2759"/>
<evidence type="ECO:0000256" key="1">
    <source>
        <dbReference type="ARBA" id="ARBA00004240"/>
    </source>
</evidence>
<evidence type="ECO:0000256" key="8">
    <source>
        <dbReference type="SAM" id="Phobius"/>
    </source>
</evidence>
<keyword evidence="4" id="KW-0325">Glycoprotein</keyword>
<dbReference type="EMBL" id="CAGKOT010000059">
    <property type="protein sequence ID" value="CAB5387667.1"/>
    <property type="molecule type" value="Genomic_DNA"/>
</dbReference>
<dbReference type="InterPro" id="IPR003137">
    <property type="entry name" value="PA_domain"/>
</dbReference>
<protein>
    <recommendedName>
        <fullName evidence="7">alpha-1,2-Mannosidase</fullName>
        <ecNumber evidence="7">3.2.1.-</ecNumber>
    </recommendedName>
</protein>
<dbReference type="GO" id="GO:0016020">
    <property type="term" value="C:membrane"/>
    <property type="evidence" value="ECO:0007669"/>
    <property type="project" value="InterPro"/>
</dbReference>
<comment type="caution">
    <text evidence="11">The sequence shown here is derived from an EMBL/GenBank/DDBJ whole genome shotgun (WGS) entry which is preliminary data.</text>
</comment>
<dbReference type="Gene3D" id="3.50.30.30">
    <property type="match status" value="1"/>
</dbReference>
<organism evidence="11 12">
    <name type="scientific">Rhizophagus irregularis</name>
    <dbReference type="NCBI Taxonomy" id="588596"/>
    <lineage>
        <taxon>Eukaryota</taxon>
        <taxon>Fungi</taxon>
        <taxon>Fungi incertae sedis</taxon>
        <taxon>Mucoromycota</taxon>
        <taxon>Glomeromycotina</taxon>
        <taxon>Glomeromycetes</taxon>
        <taxon>Glomerales</taxon>
        <taxon>Glomeraceae</taxon>
        <taxon>Rhizophagus</taxon>
    </lineage>
</organism>
<dbReference type="Gene3D" id="1.50.10.10">
    <property type="match status" value="1"/>
</dbReference>
<dbReference type="SUPFAM" id="SSF52025">
    <property type="entry name" value="PA domain"/>
    <property type="match status" value="1"/>
</dbReference>
<reference evidence="11 12" key="2">
    <citation type="submission" date="2017-10" db="EMBL/GenBank/DDBJ databases">
        <title>Extensive intraspecific genome diversity in a model arbuscular mycorrhizal fungus.</title>
        <authorList>
            <person name="Chen E.C.H."/>
            <person name="Morin E."/>
            <person name="Baudet D."/>
            <person name="Noel J."/>
            <person name="Ndikumana S."/>
            <person name="Charron P."/>
            <person name="St-Onge C."/>
            <person name="Giorgi J."/>
            <person name="Grigoriev I.V."/>
            <person name="Roux C."/>
            <person name="Martin F.M."/>
            <person name="Corradi N."/>
        </authorList>
    </citation>
    <scope>NUCLEOTIDE SEQUENCE [LARGE SCALE GENOMIC DNA]</scope>
    <source>
        <strain evidence="11 12">C2</strain>
    </source>
</reference>
<keyword evidence="3" id="KW-0256">Endoplasmic reticulum</keyword>
<comment type="similarity">
    <text evidence="2 7">Belongs to the glycosyl hydrolase 47 family.</text>
</comment>
<feature type="active site" evidence="5">
    <location>
        <position position="286"/>
    </location>
</feature>
<feature type="active site" evidence="5">
    <location>
        <position position="400"/>
    </location>
</feature>
<keyword evidence="6" id="KW-0479">Metal-binding</keyword>
<dbReference type="GO" id="GO:0036503">
    <property type="term" value="P:ERAD pathway"/>
    <property type="evidence" value="ECO:0007669"/>
    <property type="project" value="UniProtKB-ARBA"/>
</dbReference>
<comment type="subcellular location">
    <subcellularLocation>
        <location evidence="1">Endoplasmic reticulum</location>
    </subcellularLocation>
</comment>
<dbReference type="GO" id="GO:0044322">
    <property type="term" value="C:endoplasmic reticulum quality control compartment"/>
    <property type="evidence" value="ECO:0007669"/>
    <property type="project" value="GOC"/>
</dbReference>
<dbReference type="GO" id="GO:0005509">
    <property type="term" value="F:calcium ion binding"/>
    <property type="evidence" value="ECO:0007669"/>
    <property type="project" value="InterPro"/>
</dbReference>
<dbReference type="PANTHER" id="PTHR45679:SF5">
    <property type="entry name" value="ER DEGRADATION-ENHANCING ALPHA-MANNOSIDASE-LIKE PROTEIN 1"/>
    <property type="match status" value="1"/>
</dbReference>
<dbReference type="VEuPathDB" id="FungiDB:FUN_010688"/>
<evidence type="ECO:0000256" key="3">
    <source>
        <dbReference type="ARBA" id="ARBA00022824"/>
    </source>
</evidence>
<feature type="domain" description="PA" evidence="9">
    <location>
        <begin position="703"/>
        <end position="792"/>
    </location>
</feature>
<keyword evidence="8" id="KW-0812">Transmembrane</keyword>
<evidence type="ECO:0000256" key="5">
    <source>
        <dbReference type="PIRSR" id="PIRSR601382-1"/>
    </source>
</evidence>
<dbReference type="PRINTS" id="PR00747">
    <property type="entry name" value="GLYHDRLASE47"/>
</dbReference>
<keyword evidence="6" id="KW-0106">Calcium</keyword>
<keyword evidence="7" id="KW-0378">Hydrolase</keyword>
<dbReference type="Proteomes" id="UP000684084">
    <property type="component" value="Unassembled WGS sequence"/>
</dbReference>
<dbReference type="Pfam" id="PF01532">
    <property type="entry name" value="Glyco_hydro_47"/>
    <property type="match status" value="1"/>
</dbReference>
<dbReference type="InterPro" id="IPR046450">
    <property type="entry name" value="PA_dom_sf"/>
</dbReference>
<sequence>MQPLNRPSHKRAFHYISLYNFAYIIFWIIFMLSVVVNKVNGMSEQRSNDLKSQAKDMFYHAFNNYMKYAFPDDELNPLQCTGRGSDKNDPHNTIINDVLGDYSLTLVDCLDTFVVFNDRKGFEKAVRDVIKYVSFDQDNKVQVFEVNIRALGALLSAHLFITDPRFGYSIKGYNNELLKLAHDLGKRLLPAFQKSKTGIPYARVNLKYGVPINETHETCTAAAGTLIIEFGVLSRLTNDTRFEDAAKKALFGLWNRRTDLNLLGNVINVQTGQWIHTASSTGAGIDSFYEYLLKAYVLFGETEYLDMFNEAYNSVLRYVKDETGYLYRNVNMMNGGLMSNWVDSLSAYFPGLQVLAGDLDNAIKSHLLYYNIWKKYNAMPERFNFHLRNVELATYPLRPEFIESTYFLYRATRDPFYLQVGEMVLKDLEYYARVNCGFASIKDVLTKSLDERMESFLLSETFKYLYLLFDTENKINSMDDNFIFTTEAHLIFLPQKYLKKHSKIRPSMSGAERSFCSIYEKPSPSKHLFTTSVITSRSDADFARELVGFEERTLPLLDPKGICEVPKSDPQVIEVSFGGLQESHEDDLIYQGQEQQQQIIKYVDGLIANRLKGLKLELTKRVDKKGYDVTKVDNYRVFPGQTFEIRDPAVKDFWVKQQTYQTSVLRVYFYNENNYNAYNYADYIAAVASFGPKITGELPIRTLVSVSSSLYGCVDYNIEETKLIEGNIIFVKRGNCTFVDKVLKAQQAGAKGIVIWSNENYLFQPASAAEKNDIWKFEIPCVLITYENGVELSRILEENEKYIQEGKNSSNIKVKILSHEREPTTNIKTNENNELLLTIYGHAIRNIRLNLNLNGN</sequence>
<evidence type="ECO:0000256" key="6">
    <source>
        <dbReference type="PIRSR" id="PIRSR601382-2"/>
    </source>
</evidence>
<dbReference type="GO" id="GO:0005975">
    <property type="term" value="P:carbohydrate metabolic process"/>
    <property type="evidence" value="ECO:0007669"/>
    <property type="project" value="InterPro"/>
</dbReference>
<dbReference type="GO" id="GO:1904380">
    <property type="term" value="P:endoplasmic reticulum mannose trimming"/>
    <property type="evidence" value="ECO:0007669"/>
    <property type="project" value="InterPro"/>
</dbReference>
<evidence type="ECO:0000313" key="10">
    <source>
        <dbReference type="EMBL" id="CAB5387667.1"/>
    </source>
</evidence>
<evidence type="ECO:0000259" key="9">
    <source>
        <dbReference type="Pfam" id="PF02225"/>
    </source>
</evidence>
<dbReference type="VEuPathDB" id="FungiDB:RhiirA1_401688"/>
<name>A0A2N1MQ61_9GLOM</name>
<comment type="cofactor">
    <cofactor evidence="6">
        <name>Ca(2+)</name>
        <dbReference type="ChEBI" id="CHEBI:29108"/>
    </cofactor>
</comment>
<dbReference type="EC" id="3.2.1.-" evidence="7"/>
<dbReference type="InterPro" id="IPR036026">
    <property type="entry name" value="Seven-hairpin_glycosidases"/>
</dbReference>
<evidence type="ECO:0000256" key="7">
    <source>
        <dbReference type="RuleBase" id="RU361193"/>
    </source>
</evidence>
<dbReference type="Pfam" id="PF02225">
    <property type="entry name" value="PA"/>
    <property type="match status" value="1"/>
</dbReference>
<dbReference type="GO" id="GO:0004571">
    <property type="term" value="F:mannosyl-oligosaccharide 1,2-alpha-mannosidase activity"/>
    <property type="evidence" value="ECO:0007669"/>
    <property type="project" value="InterPro"/>
</dbReference>
<keyword evidence="8" id="KW-1133">Transmembrane helix</keyword>
<feature type="binding site" evidence="6">
    <location>
        <position position="486"/>
    </location>
    <ligand>
        <name>Ca(2+)</name>
        <dbReference type="ChEBI" id="CHEBI:29108"/>
    </ligand>
</feature>
<feature type="transmembrane region" description="Helical" evidence="8">
    <location>
        <begin position="12"/>
        <end position="36"/>
    </location>
</feature>
<dbReference type="InterPro" id="IPR044674">
    <property type="entry name" value="EDEM1/2/3"/>
</dbReference>
<dbReference type="SMR" id="A0A2N1MQ61"/>
<feature type="active site" description="Proton donor" evidence="5">
    <location>
        <position position="381"/>
    </location>
</feature>
<dbReference type="PANTHER" id="PTHR45679">
    <property type="entry name" value="ER DEGRADATION-ENHANCING ALPHA-MANNOSIDASE-LIKE PROTEIN 2"/>
    <property type="match status" value="1"/>
</dbReference>
<keyword evidence="8" id="KW-0472">Membrane</keyword>
<reference evidence="11 12" key="1">
    <citation type="submission" date="2016-04" db="EMBL/GenBank/DDBJ databases">
        <title>Genome analyses suggest a sexual origin of heterokaryosis in a supposedly ancient asexual fungus.</title>
        <authorList>
            <person name="Ropars J."/>
            <person name="Sedzielewska K."/>
            <person name="Noel J."/>
            <person name="Charron P."/>
            <person name="Farinelli L."/>
            <person name="Marton T."/>
            <person name="Kruger M."/>
            <person name="Pelin A."/>
            <person name="Brachmann A."/>
            <person name="Corradi N."/>
        </authorList>
    </citation>
    <scope>NUCLEOTIDE SEQUENCE [LARGE SCALE GENOMIC DNA]</scope>
    <source>
        <strain evidence="11 12">C2</strain>
    </source>
</reference>
<evidence type="ECO:0000256" key="4">
    <source>
        <dbReference type="ARBA" id="ARBA00023180"/>
    </source>
</evidence>
<dbReference type="Proteomes" id="UP000233469">
    <property type="component" value="Unassembled WGS sequence"/>
</dbReference>
<evidence type="ECO:0000256" key="2">
    <source>
        <dbReference type="ARBA" id="ARBA00007658"/>
    </source>
</evidence>
<dbReference type="CDD" id="cd00538">
    <property type="entry name" value="PA"/>
    <property type="match status" value="1"/>
</dbReference>
<dbReference type="VEuPathDB" id="FungiDB:RhiirFUN_015972"/>
<evidence type="ECO:0000313" key="12">
    <source>
        <dbReference type="Proteomes" id="UP000233469"/>
    </source>
</evidence>
<dbReference type="EMBL" id="LLXL01001588">
    <property type="protein sequence ID" value="PKK63728.1"/>
    <property type="molecule type" value="Genomic_DNA"/>
</dbReference>
<dbReference type="SUPFAM" id="SSF48225">
    <property type="entry name" value="Seven-hairpin glycosidases"/>
    <property type="match status" value="1"/>
</dbReference>
<dbReference type="InterPro" id="IPR012341">
    <property type="entry name" value="6hp_glycosidase-like_sf"/>
</dbReference>
<accession>A0A2N1MQ61</accession>
<evidence type="ECO:0000313" key="11">
    <source>
        <dbReference type="EMBL" id="PKK63728.1"/>
    </source>
</evidence>
<dbReference type="InterPro" id="IPR001382">
    <property type="entry name" value="Glyco_hydro_47"/>
</dbReference>
<feature type="active site" description="Proton donor" evidence="5">
    <location>
        <position position="145"/>
    </location>
</feature>